<comment type="caution">
    <text evidence="1">The sequence shown here is derived from an EMBL/GenBank/DDBJ whole genome shotgun (WGS) entry which is preliminary data.</text>
</comment>
<reference evidence="1" key="1">
    <citation type="submission" date="2020-04" db="EMBL/GenBank/DDBJ databases">
        <title>Hybrid Assembly of Korean Phytophthora infestans isolates.</title>
        <authorList>
            <person name="Prokchorchik M."/>
            <person name="Lee Y."/>
            <person name="Seo J."/>
            <person name="Cho J.-H."/>
            <person name="Park Y.-E."/>
            <person name="Jang D.-C."/>
            <person name="Im J.-S."/>
            <person name="Choi J.-G."/>
            <person name="Park H.-J."/>
            <person name="Lee G.-B."/>
            <person name="Lee Y.-G."/>
            <person name="Hong S.-Y."/>
            <person name="Cho K."/>
            <person name="Sohn K.H."/>
        </authorList>
    </citation>
    <scope>NUCLEOTIDE SEQUENCE</scope>
    <source>
        <strain evidence="1">KR_1_A1</strain>
    </source>
</reference>
<sequence length="107" mass="12584">MNRRLDLFALWVSMIRIALLLCVALPPWLLLISGSSVWSLFWRPSDDVLLGTSKLEWRQVRNVLRWLEGRRDVVLSLETWPEPDTDMDECLTRYRDAKHNEICVISS</sequence>
<proteinExistence type="predicted"/>
<dbReference type="EMBL" id="WSZM01000030">
    <property type="protein sequence ID" value="KAF4046136.1"/>
    <property type="molecule type" value="Genomic_DNA"/>
</dbReference>
<protein>
    <submittedName>
        <fullName evidence="1">Uncharacterized protein</fullName>
    </submittedName>
</protein>
<gene>
    <name evidence="1" type="ORF">GN244_ATG01478</name>
</gene>
<accession>A0A833TSX8</accession>
<dbReference type="Proteomes" id="UP000602510">
    <property type="component" value="Unassembled WGS sequence"/>
</dbReference>
<dbReference type="AlphaFoldDB" id="A0A833TSX8"/>
<evidence type="ECO:0000313" key="1">
    <source>
        <dbReference type="EMBL" id="KAF4046136.1"/>
    </source>
</evidence>
<evidence type="ECO:0000313" key="2">
    <source>
        <dbReference type="Proteomes" id="UP000602510"/>
    </source>
</evidence>
<keyword evidence="2" id="KW-1185">Reference proteome</keyword>
<name>A0A833TSX8_PHYIN</name>
<organism evidence="1 2">
    <name type="scientific">Phytophthora infestans</name>
    <name type="common">Potato late blight agent</name>
    <name type="synonym">Botrytis infestans</name>
    <dbReference type="NCBI Taxonomy" id="4787"/>
    <lineage>
        <taxon>Eukaryota</taxon>
        <taxon>Sar</taxon>
        <taxon>Stramenopiles</taxon>
        <taxon>Oomycota</taxon>
        <taxon>Peronosporomycetes</taxon>
        <taxon>Peronosporales</taxon>
        <taxon>Peronosporaceae</taxon>
        <taxon>Phytophthora</taxon>
    </lineage>
</organism>